<dbReference type="AlphaFoldDB" id="A0A084WSB2"/>
<keyword evidence="6" id="KW-0539">Nucleus</keyword>
<gene>
    <name evidence="9" type="ORF">ZHAS_00021400</name>
</gene>
<evidence type="ECO:0000313" key="11">
    <source>
        <dbReference type="Proteomes" id="UP000030765"/>
    </source>
</evidence>
<dbReference type="EMBL" id="ATLV01026432">
    <property type="status" value="NOT_ANNOTATED_CDS"/>
    <property type="molecule type" value="Genomic_DNA"/>
</dbReference>
<feature type="domain" description="C2H2-type" evidence="8">
    <location>
        <begin position="28"/>
        <end position="56"/>
    </location>
</feature>
<proteinExistence type="predicted"/>
<dbReference type="PANTHER" id="PTHR24394">
    <property type="entry name" value="ZINC FINGER PROTEIN"/>
    <property type="match status" value="1"/>
</dbReference>
<organism evidence="9">
    <name type="scientific">Anopheles sinensis</name>
    <name type="common">Mosquito</name>
    <dbReference type="NCBI Taxonomy" id="74873"/>
    <lineage>
        <taxon>Eukaryota</taxon>
        <taxon>Metazoa</taxon>
        <taxon>Ecdysozoa</taxon>
        <taxon>Arthropoda</taxon>
        <taxon>Hexapoda</taxon>
        <taxon>Insecta</taxon>
        <taxon>Pterygota</taxon>
        <taxon>Neoptera</taxon>
        <taxon>Endopterygota</taxon>
        <taxon>Diptera</taxon>
        <taxon>Nematocera</taxon>
        <taxon>Culicoidea</taxon>
        <taxon>Culicidae</taxon>
        <taxon>Anophelinae</taxon>
        <taxon>Anopheles</taxon>
    </lineage>
</organism>
<evidence type="ECO:0000256" key="6">
    <source>
        <dbReference type="ARBA" id="ARBA00023242"/>
    </source>
</evidence>
<dbReference type="OMA" id="CTEPECE"/>
<keyword evidence="2" id="KW-0479">Metal-binding</keyword>
<feature type="domain" description="C2H2-type" evidence="8">
    <location>
        <begin position="126"/>
        <end position="153"/>
    </location>
</feature>
<evidence type="ECO:0000256" key="7">
    <source>
        <dbReference type="PROSITE-ProRule" id="PRU00042"/>
    </source>
</evidence>
<dbReference type="PANTHER" id="PTHR24394:SF29">
    <property type="entry name" value="MYONEURIN"/>
    <property type="match status" value="1"/>
</dbReference>
<evidence type="ECO:0000259" key="8">
    <source>
        <dbReference type="PROSITE" id="PS50157"/>
    </source>
</evidence>
<dbReference type="EMBL" id="KE525413">
    <property type="protein sequence ID" value="KFB53106.1"/>
    <property type="molecule type" value="Genomic_DNA"/>
</dbReference>
<dbReference type="SMART" id="SM00355">
    <property type="entry name" value="ZnF_C2H2"/>
    <property type="match status" value="4"/>
</dbReference>
<dbReference type="FunFam" id="3.30.160.60:FF:000446">
    <property type="entry name" value="Zinc finger protein"/>
    <property type="match status" value="1"/>
</dbReference>
<keyword evidence="11" id="KW-1185">Reference proteome</keyword>
<sequence>MLYSRTAATYHADFKCNKHSTEAGNFLIPCAICKQKFGTRNELETHLKAEHTTEEEKILIHEINNKLLNHECDVCGRKFSQSITLRRHKLRHEGIKPYQCNHCKRCFTQKGTLKTHLRTHTNEKPYLCPVCGDSFRSAGTLRNHRIRRCGGGEI</sequence>
<dbReference type="GO" id="GO:0005634">
    <property type="term" value="C:nucleus"/>
    <property type="evidence" value="ECO:0007669"/>
    <property type="project" value="UniProtKB-SubCell"/>
</dbReference>
<dbReference type="InterPro" id="IPR013087">
    <property type="entry name" value="Znf_C2H2_type"/>
</dbReference>
<dbReference type="VEuPathDB" id="VectorBase:ASIC021400"/>
<dbReference type="SUPFAM" id="SSF57667">
    <property type="entry name" value="beta-beta-alpha zinc fingers"/>
    <property type="match status" value="2"/>
</dbReference>
<accession>A0A084WSB2</accession>
<evidence type="ECO:0000313" key="9">
    <source>
        <dbReference type="EMBL" id="KFB53106.1"/>
    </source>
</evidence>
<dbReference type="OrthoDB" id="6365676at2759"/>
<keyword evidence="3" id="KW-0677">Repeat</keyword>
<dbReference type="Pfam" id="PF13912">
    <property type="entry name" value="zf-C2H2_6"/>
    <property type="match status" value="1"/>
</dbReference>
<comment type="subcellular location">
    <subcellularLocation>
        <location evidence="1">Nucleus</location>
    </subcellularLocation>
</comment>
<reference evidence="10" key="2">
    <citation type="submission" date="2020-05" db="UniProtKB">
        <authorList>
            <consortium name="EnsemblMetazoa"/>
        </authorList>
    </citation>
    <scope>IDENTIFICATION</scope>
</reference>
<evidence type="ECO:0000256" key="1">
    <source>
        <dbReference type="ARBA" id="ARBA00004123"/>
    </source>
</evidence>
<dbReference type="Pfam" id="PF00096">
    <property type="entry name" value="zf-C2H2"/>
    <property type="match status" value="3"/>
</dbReference>
<keyword evidence="4 7" id="KW-0863">Zinc-finger</keyword>
<dbReference type="InterPro" id="IPR036236">
    <property type="entry name" value="Znf_C2H2_sf"/>
</dbReference>
<protein>
    <submittedName>
        <fullName evidence="9">AGAP002162-PA-like protein</fullName>
    </submittedName>
</protein>
<evidence type="ECO:0000256" key="5">
    <source>
        <dbReference type="ARBA" id="ARBA00022833"/>
    </source>
</evidence>
<dbReference type="Gene3D" id="3.30.160.60">
    <property type="entry name" value="Classic Zinc Finger"/>
    <property type="match status" value="3"/>
</dbReference>
<keyword evidence="5" id="KW-0862">Zinc</keyword>
<feature type="domain" description="C2H2-type" evidence="8">
    <location>
        <begin position="98"/>
        <end position="125"/>
    </location>
</feature>
<dbReference type="GO" id="GO:0008270">
    <property type="term" value="F:zinc ion binding"/>
    <property type="evidence" value="ECO:0007669"/>
    <property type="project" value="UniProtKB-KW"/>
</dbReference>
<reference evidence="9 11" key="1">
    <citation type="journal article" date="2014" name="BMC Genomics">
        <title>Genome sequence of Anopheles sinensis provides insight into genetics basis of mosquito competence for malaria parasites.</title>
        <authorList>
            <person name="Zhou D."/>
            <person name="Zhang D."/>
            <person name="Ding G."/>
            <person name="Shi L."/>
            <person name="Hou Q."/>
            <person name="Ye Y."/>
            <person name="Xu Y."/>
            <person name="Zhou H."/>
            <person name="Xiong C."/>
            <person name="Li S."/>
            <person name="Yu J."/>
            <person name="Hong S."/>
            <person name="Yu X."/>
            <person name="Zou P."/>
            <person name="Chen C."/>
            <person name="Chang X."/>
            <person name="Wang W."/>
            <person name="Lv Y."/>
            <person name="Sun Y."/>
            <person name="Ma L."/>
            <person name="Shen B."/>
            <person name="Zhu C."/>
        </authorList>
    </citation>
    <scope>NUCLEOTIDE SEQUENCE [LARGE SCALE GENOMIC DNA]</scope>
</reference>
<dbReference type="PROSITE" id="PS50157">
    <property type="entry name" value="ZINC_FINGER_C2H2_2"/>
    <property type="match status" value="4"/>
</dbReference>
<dbReference type="EnsemblMetazoa" id="ASIC021400-RA">
    <property type="protein sequence ID" value="ASIC021400-PA"/>
    <property type="gene ID" value="ASIC021400"/>
</dbReference>
<name>A0A084WSB2_ANOSI</name>
<dbReference type="FunFam" id="3.30.160.60:FF:002343">
    <property type="entry name" value="Zinc finger protein 33A"/>
    <property type="match status" value="1"/>
</dbReference>
<dbReference type="STRING" id="74873.A0A084WSB2"/>
<evidence type="ECO:0000313" key="10">
    <source>
        <dbReference type="EnsemblMetazoa" id="ASIC021400-PA"/>
    </source>
</evidence>
<dbReference type="FunFam" id="3.30.160.60:FF:000161">
    <property type="entry name" value="Zinc finger protein 366"/>
    <property type="match status" value="1"/>
</dbReference>
<dbReference type="Proteomes" id="UP000030765">
    <property type="component" value="Unassembled WGS sequence"/>
</dbReference>
<dbReference type="PROSITE" id="PS00028">
    <property type="entry name" value="ZINC_FINGER_C2H2_1"/>
    <property type="match status" value="3"/>
</dbReference>
<feature type="domain" description="C2H2-type" evidence="8">
    <location>
        <begin position="70"/>
        <end position="97"/>
    </location>
</feature>
<evidence type="ECO:0000256" key="3">
    <source>
        <dbReference type="ARBA" id="ARBA00022737"/>
    </source>
</evidence>
<dbReference type="GO" id="GO:0000981">
    <property type="term" value="F:DNA-binding transcription factor activity, RNA polymerase II-specific"/>
    <property type="evidence" value="ECO:0007669"/>
    <property type="project" value="TreeGrafter"/>
</dbReference>
<evidence type="ECO:0000256" key="4">
    <source>
        <dbReference type="ARBA" id="ARBA00022771"/>
    </source>
</evidence>
<evidence type="ECO:0000256" key="2">
    <source>
        <dbReference type="ARBA" id="ARBA00022723"/>
    </source>
</evidence>